<evidence type="ECO:0000256" key="10">
    <source>
        <dbReference type="ARBA" id="ARBA00023180"/>
    </source>
</evidence>
<dbReference type="Pfam" id="PF02709">
    <property type="entry name" value="Glyco_transf_7C"/>
    <property type="match status" value="1"/>
</dbReference>
<keyword evidence="4 11" id="KW-0328">Glycosyltransferase</keyword>
<dbReference type="GO" id="GO:0006688">
    <property type="term" value="P:glycosphingolipid biosynthetic process"/>
    <property type="evidence" value="ECO:0007669"/>
    <property type="project" value="TreeGrafter"/>
</dbReference>
<feature type="domain" description="Galactosyltransferase N-terminal" evidence="13">
    <location>
        <begin position="131"/>
        <end position="262"/>
    </location>
</feature>
<keyword evidence="5 11" id="KW-0808">Transferase</keyword>
<dbReference type="GO" id="GO:0005794">
    <property type="term" value="C:Golgi apparatus"/>
    <property type="evidence" value="ECO:0007669"/>
    <property type="project" value="TreeGrafter"/>
</dbReference>
<dbReference type="GO" id="GO:0016020">
    <property type="term" value="C:membrane"/>
    <property type="evidence" value="ECO:0007669"/>
    <property type="project" value="UniProtKB-SubCell"/>
</dbReference>
<proteinExistence type="inferred from homology"/>
<name>A0A0B7ALF1_9EUPU</name>
<comment type="subcellular location">
    <subcellularLocation>
        <location evidence="1">Membrane</location>
        <topology evidence="1">Single-pass type II membrane protein</topology>
    </subcellularLocation>
</comment>
<dbReference type="PANTHER" id="PTHR19300">
    <property type="entry name" value="BETA-1,4-GALACTOSYLTRANSFERASE"/>
    <property type="match status" value="1"/>
</dbReference>
<dbReference type="AlphaFoldDB" id="A0A0B7ALF1"/>
<dbReference type="SUPFAM" id="SSF53448">
    <property type="entry name" value="Nucleotide-diphospho-sugar transferases"/>
    <property type="match status" value="1"/>
</dbReference>
<keyword evidence="6" id="KW-0812">Transmembrane</keyword>
<accession>A0A0B7ALF1</accession>
<comment type="pathway">
    <text evidence="2 11">Protein modification; protein glycosylation.</text>
</comment>
<dbReference type="EMBL" id="HACG01034528">
    <property type="protein sequence ID" value="CEK81393.1"/>
    <property type="molecule type" value="Transcribed_RNA"/>
</dbReference>
<evidence type="ECO:0000256" key="8">
    <source>
        <dbReference type="ARBA" id="ARBA00022989"/>
    </source>
</evidence>
<evidence type="ECO:0000256" key="7">
    <source>
        <dbReference type="ARBA" id="ARBA00022968"/>
    </source>
</evidence>
<evidence type="ECO:0000259" key="13">
    <source>
        <dbReference type="Pfam" id="PF13733"/>
    </source>
</evidence>
<dbReference type="Pfam" id="PF13733">
    <property type="entry name" value="Glyco_transf_7N"/>
    <property type="match status" value="1"/>
</dbReference>
<evidence type="ECO:0000313" key="15">
    <source>
        <dbReference type="EMBL" id="CEK81393.1"/>
    </source>
</evidence>
<dbReference type="PRINTS" id="PR02050">
    <property type="entry name" value="B14GALTRFASE"/>
</dbReference>
<reference evidence="14" key="1">
    <citation type="submission" date="2014-12" db="EMBL/GenBank/DDBJ databases">
        <title>Insight into the proteome of Arion vulgaris.</title>
        <authorList>
            <person name="Aradska J."/>
            <person name="Bulat T."/>
            <person name="Smidak R."/>
            <person name="Sarate P."/>
            <person name="Gangsoo J."/>
            <person name="Sialana F."/>
            <person name="Bilban M."/>
            <person name="Lubec G."/>
        </authorList>
    </citation>
    <scope>NUCLEOTIDE SEQUENCE</scope>
    <source>
        <tissue evidence="14">Skin</tissue>
    </source>
</reference>
<dbReference type="GO" id="GO:0005975">
    <property type="term" value="P:carbohydrate metabolic process"/>
    <property type="evidence" value="ECO:0007669"/>
    <property type="project" value="InterPro"/>
</dbReference>
<dbReference type="PANTHER" id="PTHR19300:SF57">
    <property type="entry name" value="BETA-1,4-N-ACETYLGALACTOSAMINYLTRANSFERASE"/>
    <property type="match status" value="1"/>
</dbReference>
<dbReference type="EMBL" id="HACG01034527">
    <property type="protein sequence ID" value="CEK81392.1"/>
    <property type="molecule type" value="Transcribed_RNA"/>
</dbReference>
<organism evidence="14">
    <name type="scientific">Arion vulgaris</name>
    <dbReference type="NCBI Taxonomy" id="1028688"/>
    <lineage>
        <taxon>Eukaryota</taxon>
        <taxon>Metazoa</taxon>
        <taxon>Spiralia</taxon>
        <taxon>Lophotrochozoa</taxon>
        <taxon>Mollusca</taxon>
        <taxon>Gastropoda</taxon>
        <taxon>Heterobranchia</taxon>
        <taxon>Euthyneura</taxon>
        <taxon>Panpulmonata</taxon>
        <taxon>Eupulmonata</taxon>
        <taxon>Stylommatophora</taxon>
        <taxon>Helicina</taxon>
        <taxon>Arionoidea</taxon>
        <taxon>Arionidae</taxon>
        <taxon>Arion</taxon>
    </lineage>
</organism>
<evidence type="ECO:0000313" key="14">
    <source>
        <dbReference type="EMBL" id="CEK81392.1"/>
    </source>
</evidence>
<evidence type="ECO:0000256" key="5">
    <source>
        <dbReference type="ARBA" id="ARBA00022679"/>
    </source>
</evidence>
<dbReference type="GO" id="GO:0033842">
    <property type="term" value="F:N-acetyl-beta-glucosaminyl-derivative 4-beta-N-acetylgalactosaminyltransferase activity"/>
    <property type="evidence" value="ECO:0007669"/>
    <property type="project" value="TreeGrafter"/>
</dbReference>
<keyword evidence="9" id="KW-0472">Membrane</keyword>
<dbReference type="CDD" id="cd00899">
    <property type="entry name" value="b4GalT"/>
    <property type="match status" value="1"/>
</dbReference>
<comment type="function">
    <text evidence="11">Catalyses the transfer of galactose onto proteins or lipids.</text>
</comment>
<evidence type="ECO:0000256" key="1">
    <source>
        <dbReference type="ARBA" id="ARBA00004606"/>
    </source>
</evidence>
<evidence type="ECO:0000256" key="9">
    <source>
        <dbReference type="ARBA" id="ARBA00023136"/>
    </source>
</evidence>
<dbReference type="InterPro" id="IPR029044">
    <property type="entry name" value="Nucleotide-diphossugar_trans"/>
</dbReference>
<feature type="domain" description="Galactosyltransferase C-terminal" evidence="12">
    <location>
        <begin position="267"/>
        <end position="344"/>
    </location>
</feature>
<gene>
    <name evidence="14" type="primary">ORF125795</name>
    <name evidence="15" type="synonym">ORF125799</name>
</gene>
<keyword evidence="8" id="KW-1133">Transmembrane helix</keyword>
<sequence>MFPYFKKKKVVAFLVVTCIVPLSFNLYTRMSARTERQDVVHTLQRLEGPPAFQISDSRTHTYLLRERSSLKKSSATQEELRANTTIYDKRIPQEEDSDDVIQTTVSDQHNPTVVPSIDGLKTVGNDSVNWCPDRPPFLEGPLADMVKDITPAELEQLYPNLEKGGRLRPKICTPRQRLALIMPYRNRYPHLHIMLNNIIPILKRQQADVTFFVIEQALPGTFNRGALLNIGFLEAEKTASFDCYIFHDVDMIPLNDYNFYRCGDNPRHFAVAMNKFGFKMFYKSYFGAVVGFTKQQYLDVNGCSNIYFGWGGEDDDLLSRSLHKNYSVVRYDPKTARYDMIKHKRDQGNEENVLRKALHGDAIRRQDKEGLNTIKYKVNNIRMGQLYTWINVSLNMTEILQTAPEATLKIMANEMRKRKEKLKLQQQQGNNTIPH</sequence>
<evidence type="ECO:0000256" key="3">
    <source>
        <dbReference type="ARBA" id="ARBA00005735"/>
    </source>
</evidence>
<dbReference type="InterPro" id="IPR027791">
    <property type="entry name" value="Galactosyl_T_C"/>
</dbReference>
<dbReference type="EC" id="2.4.1.-" evidence="11"/>
<protein>
    <recommendedName>
        <fullName evidence="11">Beta-1,4-galactosyltransferase</fullName>
        <ecNumber evidence="11">2.4.1.-</ecNumber>
    </recommendedName>
</protein>
<evidence type="ECO:0000256" key="6">
    <source>
        <dbReference type="ARBA" id="ARBA00022692"/>
    </source>
</evidence>
<evidence type="ECO:0000256" key="2">
    <source>
        <dbReference type="ARBA" id="ARBA00004922"/>
    </source>
</evidence>
<dbReference type="InterPro" id="IPR003859">
    <property type="entry name" value="Galactosyl_T"/>
</dbReference>
<dbReference type="UniPathway" id="UPA00378"/>
<dbReference type="InterPro" id="IPR027995">
    <property type="entry name" value="Galactosyl_T_N"/>
</dbReference>
<comment type="similarity">
    <text evidence="3 11">Belongs to the glycosyltransferase 7 family.</text>
</comment>
<evidence type="ECO:0000256" key="4">
    <source>
        <dbReference type="ARBA" id="ARBA00022676"/>
    </source>
</evidence>
<keyword evidence="10 11" id="KW-0325">Glycoprotein</keyword>
<evidence type="ECO:0000259" key="12">
    <source>
        <dbReference type="Pfam" id="PF02709"/>
    </source>
</evidence>
<evidence type="ECO:0000256" key="11">
    <source>
        <dbReference type="RuleBase" id="RU368121"/>
    </source>
</evidence>
<keyword evidence="7 11" id="KW-0735">Signal-anchor</keyword>
<dbReference type="GO" id="GO:0008378">
    <property type="term" value="F:galactosyltransferase activity"/>
    <property type="evidence" value="ECO:0007669"/>
    <property type="project" value="TreeGrafter"/>
</dbReference>
<dbReference type="Gene3D" id="3.90.550.10">
    <property type="entry name" value="Spore Coat Polysaccharide Biosynthesis Protein SpsA, Chain A"/>
    <property type="match status" value="1"/>
</dbReference>